<sequence length="71" mass="7696">MPMIQFETNPSIAGRLAARGASFEARLRRAAMVLTLMVGVPLVLAWFGLIGWGVLWLARNALELSVSALTL</sequence>
<dbReference type="Proteomes" id="UP000061432">
    <property type="component" value="Chromosome"/>
</dbReference>
<reference evidence="3" key="2">
    <citation type="submission" date="2015-01" db="EMBL/GenBank/DDBJ databases">
        <title>Complete genome sequence of Methylobacterium aquaticum strain 22A.</title>
        <authorList>
            <person name="Tani A."/>
            <person name="Ogura Y."/>
            <person name="Hayashi T."/>
        </authorList>
    </citation>
    <scope>NUCLEOTIDE SEQUENCE [LARGE SCALE GENOMIC DNA]</scope>
    <source>
        <strain evidence="3">MA-22A</strain>
    </source>
</reference>
<proteinExistence type="predicted"/>
<organism evidence="2 3">
    <name type="scientific">Methylobacterium aquaticum</name>
    <dbReference type="NCBI Taxonomy" id="270351"/>
    <lineage>
        <taxon>Bacteria</taxon>
        <taxon>Pseudomonadati</taxon>
        <taxon>Pseudomonadota</taxon>
        <taxon>Alphaproteobacteria</taxon>
        <taxon>Hyphomicrobiales</taxon>
        <taxon>Methylobacteriaceae</taxon>
        <taxon>Methylobacterium</taxon>
    </lineage>
</organism>
<keyword evidence="1" id="KW-0812">Transmembrane</keyword>
<reference evidence="2 3" key="1">
    <citation type="journal article" date="2015" name="Genome Announc.">
        <title>Complete Genome Sequence of Methylobacterium aquaticum Strain 22A, Isolated from Racomitrium japonicum Moss.</title>
        <authorList>
            <person name="Tani A."/>
            <person name="Ogura Y."/>
            <person name="Hayashi T."/>
            <person name="Kimbara K."/>
        </authorList>
    </citation>
    <scope>NUCLEOTIDE SEQUENCE [LARGE SCALE GENOMIC DNA]</scope>
    <source>
        <strain evidence="2 3">MA-22A</strain>
    </source>
</reference>
<dbReference type="STRING" id="270351.Maq22A_c27555"/>
<dbReference type="AlphaFoldDB" id="A0A0C6FYA6"/>
<evidence type="ECO:0000256" key="1">
    <source>
        <dbReference type="SAM" id="Phobius"/>
    </source>
</evidence>
<accession>A0A0C6FYA6</accession>
<feature type="transmembrane region" description="Helical" evidence="1">
    <location>
        <begin position="33"/>
        <end position="58"/>
    </location>
</feature>
<evidence type="ECO:0000313" key="3">
    <source>
        <dbReference type="Proteomes" id="UP000061432"/>
    </source>
</evidence>
<keyword evidence="1" id="KW-0472">Membrane</keyword>
<name>A0A0C6FYA6_9HYPH</name>
<keyword evidence="1" id="KW-1133">Transmembrane helix</keyword>
<evidence type="ECO:0000313" key="2">
    <source>
        <dbReference type="EMBL" id="BAQ48340.1"/>
    </source>
</evidence>
<dbReference type="PATRIC" id="fig|270351.10.peg.5281"/>
<gene>
    <name evidence="2" type="ORF">Maq22A_c27555</name>
</gene>
<protein>
    <submittedName>
        <fullName evidence="2">Uncharacterized protein</fullName>
    </submittedName>
</protein>
<dbReference type="KEGG" id="maqu:Maq22A_c27555"/>
<dbReference type="EMBL" id="AP014704">
    <property type="protein sequence ID" value="BAQ48340.1"/>
    <property type="molecule type" value="Genomic_DNA"/>
</dbReference>